<feature type="compositionally biased region" description="Basic and acidic residues" evidence="7">
    <location>
        <begin position="392"/>
        <end position="412"/>
    </location>
</feature>
<feature type="signal peptide" evidence="9">
    <location>
        <begin position="1"/>
        <end position="22"/>
    </location>
</feature>
<evidence type="ECO:0000256" key="2">
    <source>
        <dbReference type="ARBA" id="ARBA00022448"/>
    </source>
</evidence>
<feature type="transmembrane region" description="Helical" evidence="8">
    <location>
        <begin position="194"/>
        <end position="212"/>
    </location>
</feature>
<evidence type="ECO:0000256" key="6">
    <source>
        <dbReference type="ARBA" id="ARBA00023136"/>
    </source>
</evidence>
<evidence type="ECO:0000256" key="5">
    <source>
        <dbReference type="ARBA" id="ARBA00022989"/>
    </source>
</evidence>
<comment type="subcellular location">
    <subcellularLocation>
        <location evidence="1">Membrane</location>
    </subcellularLocation>
</comment>
<organism evidence="11 12">
    <name type="scientific">Mycena indigotica</name>
    <dbReference type="NCBI Taxonomy" id="2126181"/>
    <lineage>
        <taxon>Eukaryota</taxon>
        <taxon>Fungi</taxon>
        <taxon>Dikarya</taxon>
        <taxon>Basidiomycota</taxon>
        <taxon>Agaricomycotina</taxon>
        <taxon>Agaricomycetes</taxon>
        <taxon>Agaricomycetidae</taxon>
        <taxon>Agaricales</taxon>
        <taxon>Marasmiineae</taxon>
        <taxon>Mycenaceae</taxon>
        <taxon>Mycena</taxon>
    </lineage>
</organism>
<dbReference type="RefSeq" id="XP_037216464.1">
    <property type="nucleotide sequence ID" value="XM_037367070.1"/>
</dbReference>
<reference evidence="11" key="1">
    <citation type="submission" date="2020-05" db="EMBL/GenBank/DDBJ databases">
        <title>Mycena genomes resolve the evolution of fungal bioluminescence.</title>
        <authorList>
            <person name="Tsai I.J."/>
        </authorList>
    </citation>
    <scope>NUCLEOTIDE SEQUENCE</scope>
    <source>
        <strain evidence="11">171206Taipei</strain>
    </source>
</reference>
<dbReference type="CDD" id="cd08760">
    <property type="entry name" value="Cyt_b561_FRRS1_like"/>
    <property type="match status" value="1"/>
</dbReference>
<evidence type="ECO:0000256" key="3">
    <source>
        <dbReference type="ARBA" id="ARBA00022692"/>
    </source>
</evidence>
<feature type="transmembrane region" description="Helical" evidence="8">
    <location>
        <begin position="303"/>
        <end position="322"/>
    </location>
</feature>
<dbReference type="Pfam" id="PF03188">
    <property type="entry name" value="Cytochrom_B561"/>
    <property type="match status" value="1"/>
</dbReference>
<dbReference type="GeneID" id="59349586"/>
<evidence type="ECO:0000313" key="12">
    <source>
        <dbReference type="Proteomes" id="UP000636479"/>
    </source>
</evidence>
<dbReference type="Gene3D" id="2.60.40.1210">
    <property type="entry name" value="Cellobiose dehydrogenase, cytochrome domain"/>
    <property type="match status" value="1"/>
</dbReference>
<feature type="chain" id="PRO_5034914479" evidence="9">
    <location>
        <begin position="23"/>
        <end position="412"/>
    </location>
</feature>
<dbReference type="EMBL" id="JACAZF010000009">
    <property type="protein sequence ID" value="KAF7295101.1"/>
    <property type="molecule type" value="Genomic_DNA"/>
</dbReference>
<evidence type="ECO:0000259" key="10">
    <source>
        <dbReference type="PROSITE" id="PS50939"/>
    </source>
</evidence>
<comment type="caution">
    <text evidence="11">The sequence shown here is derived from an EMBL/GenBank/DDBJ whole genome shotgun (WGS) entry which is preliminary data.</text>
</comment>
<dbReference type="InterPro" id="IPR006593">
    <property type="entry name" value="Cyt_b561/ferric_Rdtase_TM"/>
</dbReference>
<name>A0A8H6S8W8_9AGAR</name>
<dbReference type="PANTHER" id="PTHR47797:SF3">
    <property type="entry name" value="CYTOCHROME B561 DOMAIN-CONTAINING PROTEIN"/>
    <property type="match status" value="1"/>
</dbReference>
<gene>
    <name evidence="11" type="ORF">MIND_01048400</name>
</gene>
<feature type="transmembrane region" description="Helical" evidence="8">
    <location>
        <begin position="233"/>
        <end position="252"/>
    </location>
</feature>
<dbReference type="OrthoDB" id="19261at2759"/>
<keyword evidence="5 8" id="KW-1133">Transmembrane helix</keyword>
<dbReference type="PANTHER" id="PTHR47797">
    <property type="entry name" value="DEHYDROGENASE, PUTATIVE (AFU_ORTHOLOGUE AFUA_8G05805)-RELATED"/>
    <property type="match status" value="1"/>
</dbReference>
<dbReference type="SMART" id="SM00665">
    <property type="entry name" value="B561"/>
    <property type="match status" value="1"/>
</dbReference>
<feature type="domain" description="Cytochrome b561" evidence="10">
    <location>
        <begin position="157"/>
        <end position="361"/>
    </location>
</feature>
<evidence type="ECO:0000256" key="9">
    <source>
        <dbReference type="SAM" id="SignalP"/>
    </source>
</evidence>
<evidence type="ECO:0000256" key="4">
    <source>
        <dbReference type="ARBA" id="ARBA00022982"/>
    </source>
</evidence>
<feature type="region of interest" description="Disordered" evidence="7">
    <location>
        <begin position="391"/>
        <end position="412"/>
    </location>
</feature>
<feature type="transmembrane region" description="Helical" evidence="8">
    <location>
        <begin position="342"/>
        <end position="362"/>
    </location>
</feature>
<dbReference type="PROSITE" id="PS50939">
    <property type="entry name" value="CYTOCHROME_B561"/>
    <property type="match status" value="1"/>
</dbReference>
<dbReference type="SMART" id="SM00664">
    <property type="entry name" value="DoH"/>
    <property type="match status" value="1"/>
</dbReference>
<keyword evidence="12" id="KW-1185">Reference proteome</keyword>
<keyword evidence="2" id="KW-0813">Transport</keyword>
<dbReference type="Proteomes" id="UP000636479">
    <property type="component" value="Unassembled WGS sequence"/>
</dbReference>
<dbReference type="Gene3D" id="1.20.120.1770">
    <property type="match status" value="1"/>
</dbReference>
<dbReference type="Pfam" id="PF16010">
    <property type="entry name" value="CDH-cyt"/>
    <property type="match status" value="1"/>
</dbReference>
<sequence length="412" mass="45848">MHYTLKSIVLLFFLQTIHLVSAANGDSGCNLFFCLNITVSSNDVMTFQVKPIWDTFGWVGLGWGRQMKDTHMVVLWDNTNGSRILSQRYGVGHVEPVVEANPPRRASMVEPGEPTWKTKSDSNHSVSAFQIPVNKSDSYPGTMIWAYSLRRPDPDPNADLTGHYVAGTLNMRLDKIVNDFPGTGKEMASYRKKAILHATFVAIGFLVVLPLGSLIARWGRTVTPLWFKAHQVLNLYLALPLITTGFLLGPLAVLDRQASHFVDAHQICGLLLFGLYIAQLSLGQFIHSKRAVAGHVLHPPRNILHVVVGITIICLAFLQVRSGFTEWASRTGTSDVAIWLRVAWIAWAVLLPCLYLSGLALLNRQFISERMGGSYDFPLHKNYIALAATPGDESRGHVEPESRQPLLERDQE</sequence>
<keyword evidence="3 8" id="KW-0812">Transmembrane</keyword>
<evidence type="ECO:0000256" key="1">
    <source>
        <dbReference type="ARBA" id="ARBA00004370"/>
    </source>
</evidence>
<evidence type="ECO:0000313" key="11">
    <source>
        <dbReference type="EMBL" id="KAF7295101.1"/>
    </source>
</evidence>
<keyword evidence="9" id="KW-0732">Signal</keyword>
<protein>
    <submittedName>
        <fullName evidence="11">Cytochrome b561 domain-containing protein</fullName>
    </submittedName>
</protein>
<dbReference type="InterPro" id="IPR015920">
    <property type="entry name" value="Cellobiose_DH-like_cyt"/>
</dbReference>
<proteinExistence type="predicted"/>
<dbReference type="AlphaFoldDB" id="A0A8H6S8W8"/>
<keyword evidence="6 8" id="KW-0472">Membrane</keyword>
<keyword evidence="4" id="KW-0249">Electron transport</keyword>
<evidence type="ECO:0000256" key="7">
    <source>
        <dbReference type="SAM" id="MobiDB-lite"/>
    </source>
</evidence>
<evidence type="ECO:0000256" key="8">
    <source>
        <dbReference type="SAM" id="Phobius"/>
    </source>
</evidence>
<accession>A0A8H6S8W8</accession>
<dbReference type="InterPro" id="IPR005018">
    <property type="entry name" value="DOMON_domain"/>
</dbReference>
<dbReference type="SUPFAM" id="SSF49344">
    <property type="entry name" value="CBD9-like"/>
    <property type="match status" value="1"/>
</dbReference>
<feature type="transmembrane region" description="Helical" evidence="8">
    <location>
        <begin position="264"/>
        <end position="282"/>
    </location>
</feature>
<dbReference type="GO" id="GO:0016020">
    <property type="term" value="C:membrane"/>
    <property type="evidence" value="ECO:0007669"/>
    <property type="project" value="UniProtKB-SubCell"/>
</dbReference>